<keyword evidence="6 13" id="KW-0375">Hydrogen ion transport</keyword>
<dbReference type="SUPFAM" id="SSF81573">
    <property type="entry name" value="F1F0 ATP synthase subunit B, membrane domain"/>
    <property type="match status" value="1"/>
</dbReference>
<dbReference type="PROSITE" id="PS51257">
    <property type="entry name" value="PROKAR_LIPOPROTEIN"/>
    <property type="match status" value="1"/>
</dbReference>
<comment type="similarity">
    <text evidence="1 13 14">Belongs to the ATPase B chain family.</text>
</comment>
<dbReference type="GO" id="GO:0012505">
    <property type="term" value="C:endomembrane system"/>
    <property type="evidence" value="ECO:0007669"/>
    <property type="project" value="UniProtKB-SubCell"/>
</dbReference>
<feature type="chain" id="PRO_5003093921" description="ATP synthase subunit b" evidence="16">
    <location>
        <begin position="29"/>
        <end position="197"/>
    </location>
</feature>
<evidence type="ECO:0000256" key="11">
    <source>
        <dbReference type="ARBA" id="ARBA00025198"/>
    </source>
</evidence>
<dbReference type="AlphaFoldDB" id="D7CJS2"/>
<keyword evidence="2 13" id="KW-0813">Transport</keyword>
<comment type="function">
    <text evidence="11 13">F(1)F(0) ATP synthase produces ATP from ADP in the presence of a proton or sodium gradient. F-type ATPases consist of two structural domains, F(1) containing the extramembraneous catalytic core and F(0) containing the membrane proton channel, linked together by a central stalk and a peripheral stalk. During catalysis, ATP synthesis in the catalytic domain of F(1) is coupled via a rotary mechanism of the central stalk subunits to proton translocation.</text>
</comment>
<keyword evidence="16" id="KW-0732">Signal</keyword>
<keyword evidence="15" id="KW-0175">Coiled coil</keyword>
<dbReference type="GO" id="GO:0045259">
    <property type="term" value="C:proton-transporting ATP synthase complex"/>
    <property type="evidence" value="ECO:0007669"/>
    <property type="project" value="UniProtKB-KW"/>
</dbReference>
<dbReference type="Gene3D" id="6.10.250.1580">
    <property type="match status" value="1"/>
</dbReference>
<feature type="signal peptide" evidence="16">
    <location>
        <begin position="1"/>
        <end position="28"/>
    </location>
</feature>
<evidence type="ECO:0000256" key="10">
    <source>
        <dbReference type="ARBA" id="ARBA00023310"/>
    </source>
</evidence>
<evidence type="ECO:0000256" key="9">
    <source>
        <dbReference type="ARBA" id="ARBA00023136"/>
    </source>
</evidence>
<dbReference type="Pfam" id="PF00430">
    <property type="entry name" value="ATP-synt_B"/>
    <property type="match status" value="1"/>
</dbReference>
<organism evidence="17 18">
    <name type="scientific">Syntrophothermus lipocalidus (strain DSM 12680 / TGB-C1)</name>
    <dbReference type="NCBI Taxonomy" id="643648"/>
    <lineage>
        <taxon>Bacteria</taxon>
        <taxon>Bacillati</taxon>
        <taxon>Bacillota</taxon>
        <taxon>Clostridia</taxon>
        <taxon>Eubacteriales</taxon>
        <taxon>Syntrophomonadaceae</taxon>
        <taxon>Syntrophothermus</taxon>
    </lineage>
</organism>
<evidence type="ECO:0000256" key="16">
    <source>
        <dbReference type="SAM" id="SignalP"/>
    </source>
</evidence>
<evidence type="ECO:0000256" key="4">
    <source>
        <dbReference type="ARBA" id="ARBA00022547"/>
    </source>
</evidence>
<comment type="subunit">
    <text evidence="13">F-type ATPases have 2 components, F(1) - the catalytic core - and F(0) - the membrane proton channel. F(1) has five subunits: alpha(3), beta(3), gamma(1), delta(1), epsilon(1). F(0) has three main subunits: a(1), b(2) and c(10-14). The alpha and beta chains form an alternating ring which encloses part of the gamma chain. F(1) is attached to F(0) by a central stalk formed by the gamma and epsilon chains, while a peripheral stalk is formed by the delta and b chains.</text>
</comment>
<dbReference type="GO" id="GO:0046961">
    <property type="term" value="F:proton-transporting ATPase activity, rotational mechanism"/>
    <property type="evidence" value="ECO:0007669"/>
    <property type="project" value="TreeGrafter"/>
</dbReference>
<keyword evidence="10 13" id="KW-0066">ATP synthesis</keyword>
<evidence type="ECO:0000256" key="5">
    <source>
        <dbReference type="ARBA" id="ARBA00022692"/>
    </source>
</evidence>
<reference evidence="17 18" key="2">
    <citation type="journal article" date="2010" name="Stand. Genomic Sci.">
        <title>Complete genome sequence of Syntrophothermus lipocalidus type strain (TGB-C1).</title>
        <authorList>
            <person name="Djao O.D."/>
            <person name="Zhang X."/>
            <person name="Lucas S."/>
            <person name="Lapidus A."/>
            <person name="Del Rio T.G."/>
            <person name="Nolan M."/>
            <person name="Tice H."/>
            <person name="Cheng J.F."/>
            <person name="Han C."/>
            <person name="Tapia R."/>
            <person name="Goodwin L."/>
            <person name="Pitluck S."/>
            <person name="Liolios K."/>
            <person name="Ivanova N."/>
            <person name="Mavromatis K."/>
            <person name="Mikhailova N."/>
            <person name="Ovchinnikova G."/>
            <person name="Pati A."/>
            <person name="Brambilla E."/>
            <person name="Chen A."/>
            <person name="Palaniappan K."/>
            <person name="Land M."/>
            <person name="Hauser L."/>
            <person name="Chang Y.J."/>
            <person name="Jeffries C.D."/>
            <person name="Rohde M."/>
            <person name="Sikorski J."/>
            <person name="Spring S."/>
            <person name="Goker M."/>
            <person name="Detter J.C."/>
            <person name="Woyke T."/>
            <person name="Bristow J."/>
            <person name="Eisen J.A."/>
            <person name="Markowitz V."/>
            <person name="Hugenholtz P."/>
            <person name="Kyrpides N.C."/>
            <person name="Klenk H.P."/>
        </authorList>
    </citation>
    <scope>NUCLEOTIDE SEQUENCE [LARGE SCALE GENOMIC DNA]</scope>
    <source>
        <strain evidence="18">DSM 12680 / TGB-C1</strain>
    </source>
</reference>
<dbReference type="eggNOG" id="COG0711">
    <property type="taxonomic scope" value="Bacteria"/>
</dbReference>
<evidence type="ECO:0000313" key="18">
    <source>
        <dbReference type="Proteomes" id="UP000000378"/>
    </source>
</evidence>
<keyword evidence="8 13" id="KW-0406">Ion transport</keyword>
<dbReference type="InterPro" id="IPR005864">
    <property type="entry name" value="ATP_synth_F0_bsu_bac"/>
</dbReference>
<dbReference type="InterPro" id="IPR050059">
    <property type="entry name" value="ATP_synthase_B_chain"/>
</dbReference>
<evidence type="ECO:0000256" key="8">
    <source>
        <dbReference type="ARBA" id="ARBA00023065"/>
    </source>
</evidence>
<dbReference type="HAMAP" id="MF_01398">
    <property type="entry name" value="ATP_synth_b_bprime"/>
    <property type="match status" value="1"/>
</dbReference>
<evidence type="ECO:0000256" key="14">
    <source>
        <dbReference type="RuleBase" id="RU003848"/>
    </source>
</evidence>
<dbReference type="STRING" id="643648.Slip_2286"/>
<dbReference type="CDD" id="cd06503">
    <property type="entry name" value="ATP-synt_Fo_b"/>
    <property type="match status" value="1"/>
</dbReference>
<gene>
    <name evidence="13" type="primary">atpF</name>
    <name evidence="17" type="ordered locus">Slip_2286</name>
</gene>
<dbReference type="GO" id="GO:0046933">
    <property type="term" value="F:proton-transporting ATP synthase activity, rotational mechanism"/>
    <property type="evidence" value="ECO:0007669"/>
    <property type="project" value="UniProtKB-UniRule"/>
</dbReference>
<sequence length="197" mass="22016">MIRKRWLALTVLLLSMLFVLGLATSCFAAESEGVPPFPDIYKIGWTAVNFFVLFAILYKFGYTPIVNMLEQRTNTIESSLKHAEDLRAEVEQMRKEAQTNLAEARREAQEIVARATKVAEEAKNDIIAKAQQDARAEKDKALAEIKAEKEQALTELRDTAATLAIMAAEKVLGRALTEEDHKGMVKEFVKEAGDLLC</sequence>
<name>D7CJS2_SYNLT</name>
<evidence type="ECO:0000256" key="6">
    <source>
        <dbReference type="ARBA" id="ARBA00022781"/>
    </source>
</evidence>
<comment type="subcellular location">
    <subcellularLocation>
        <location evidence="13">Cell membrane</location>
        <topology evidence="13">Single-pass membrane protein</topology>
    </subcellularLocation>
    <subcellularLocation>
        <location evidence="12">Endomembrane system</location>
        <topology evidence="12">Single-pass membrane protein</topology>
    </subcellularLocation>
</comment>
<keyword evidence="7 13" id="KW-1133">Transmembrane helix</keyword>
<dbReference type="NCBIfam" id="TIGR01144">
    <property type="entry name" value="ATP_synt_b"/>
    <property type="match status" value="1"/>
</dbReference>
<dbReference type="Proteomes" id="UP000000378">
    <property type="component" value="Chromosome"/>
</dbReference>
<dbReference type="PANTHER" id="PTHR33445">
    <property type="entry name" value="ATP SYNTHASE SUBUNIT B', CHLOROPLASTIC"/>
    <property type="match status" value="1"/>
</dbReference>
<dbReference type="EMBL" id="CP002048">
    <property type="protein sequence ID" value="ADI03027.1"/>
    <property type="molecule type" value="Genomic_DNA"/>
</dbReference>
<dbReference type="PANTHER" id="PTHR33445:SF1">
    <property type="entry name" value="ATP SYNTHASE SUBUNIT B"/>
    <property type="match status" value="1"/>
</dbReference>
<evidence type="ECO:0000313" key="17">
    <source>
        <dbReference type="EMBL" id="ADI03027.1"/>
    </source>
</evidence>
<keyword evidence="4 13" id="KW-0138">CF(0)</keyword>
<dbReference type="KEGG" id="slp:Slip_2286"/>
<keyword evidence="5 13" id="KW-0812">Transmembrane</keyword>
<dbReference type="InterPro" id="IPR002146">
    <property type="entry name" value="ATP_synth_b/b'su_bac/chlpt"/>
</dbReference>
<evidence type="ECO:0000256" key="3">
    <source>
        <dbReference type="ARBA" id="ARBA00022475"/>
    </source>
</evidence>
<dbReference type="RefSeq" id="WP_013176429.1">
    <property type="nucleotide sequence ID" value="NC_014220.1"/>
</dbReference>
<dbReference type="GO" id="GO:0005886">
    <property type="term" value="C:plasma membrane"/>
    <property type="evidence" value="ECO:0007669"/>
    <property type="project" value="UniProtKB-SubCell"/>
</dbReference>
<keyword evidence="9 13" id="KW-0472">Membrane</keyword>
<keyword evidence="3 13" id="KW-1003">Cell membrane</keyword>
<evidence type="ECO:0000256" key="15">
    <source>
        <dbReference type="SAM" id="Coils"/>
    </source>
</evidence>
<evidence type="ECO:0000256" key="2">
    <source>
        <dbReference type="ARBA" id="ARBA00022448"/>
    </source>
</evidence>
<evidence type="ECO:0000256" key="12">
    <source>
        <dbReference type="ARBA" id="ARBA00037847"/>
    </source>
</evidence>
<keyword evidence="18" id="KW-1185">Reference proteome</keyword>
<dbReference type="HOGENOM" id="CLU_079215_4_4_9"/>
<feature type="coiled-coil region" evidence="15">
    <location>
        <begin position="76"/>
        <end position="162"/>
    </location>
</feature>
<feature type="transmembrane region" description="Helical" evidence="13">
    <location>
        <begin position="44"/>
        <end position="62"/>
    </location>
</feature>
<evidence type="ECO:0000256" key="7">
    <source>
        <dbReference type="ARBA" id="ARBA00022989"/>
    </source>
</evidence>
<protein>
    <recommendedName>
        <fullName evidence="13">ATP synthase subunit b</fullName>
    </recommendedName>
    <alternativeName>
        <fullName evidence="13">ATP synthase F(0) sector subunit b</fullName>
    </alternativeName>
    <alternativeName>
        <fullName evidence="13">ATPase subunit I</fullName>
    </alternativeName>
    <alternativeName>
        <fullName evidence="13">F-type ATPase subunit b</fullName>
        <shortName evidence="13">F-ATPase subunit b</shortName>
    </alternativeName>
</protein>
<evidence type="ECO:0000256" key="1">
    <source>
        <dbReference type="ARBA" id="ARBA00005513"/>
    </source>
</evidence>
<evidence type="ECO:0000256" key="13">
    <source>
        <dbReference type="HAMAP-Rule" id="MF_01398"/>
    </source>
</evidence>
<proteinExistence type="inferred from homology"/>
<reference evidence="18" key="1">
    <citation type="journal article" date="2010" name="Stand. Genomic Sci.">
        <title>Complete genome sequence of Syntrophothermus lipocalidus type strain (TGB-C1T).</title>
        <authorList>
            <consortium name="US DOE Joint Genome Institute (JGI-PGF)"/>
            <person name="Djao O."/>
            <person name="Zhang X."/>
            <person name="Lucas S."/>
            <person name="Lapidus A."/>
            <person name="Glavina Del Rio T."/>
            <person name="Nolan M."/>
            <person name="Tice H."/>
            <person name="Cheng J."/>
            <person name="Han C."/>
            <person name="Tapia R."/>
            <person name="Goodwin L."/>
            <person name="Pitluck S."/>
            <person name="Liolios K."/>
            <person name="Ivanova N."/>
            <person name="Mavromatis K."/>
            <person name="Mikhailova N."/>
            <person name="Ovchinnikova G."/>
            <person name="Pati A."/>
            <person name="Brambilla E."/>
            <person name="Chen A."/>
            <person name="Palaniappan K."/>
            <person name="Land M."/>
            <person name="Hauser L."/>
            <person name="Chang Y."/>
            <person name="Jeffries C."/>
            <person name="Rohde M."/>
            <person name="Sikorski J."/>
            <person name="Spring S."/>
            <person name="Goker M."/>
            <person name="Detter J."/>
            <person name="Woyke T."/>
            <person name="Bristow J."/>
            <person name="Eisen J."/>
            <person name="Markowitz V."/>
            <person name="Hugenholtz P."/>
            <person name="Kyrpides N."/>
            <person name="Klenk H."/>
        </authorList>
    </citation>
    <scope>NUCLEOTIDE SEQUENCE [LARGE SCALE GENOMIC DNA]</scope>
    <source>
        <strain evidence="18">DSM 12680 / TGB-C1</strain>
    </source>
</reference>
<comment type="function">
    <text evidence="13">Component of the F(0) channel, it forms part of the peripheral stalk, linking F(1) to F(0).</text>
</comment>
<dbReference type="InterPro" id="IPR028987">
    <property type="entry name" value="ATP_synth_B-like_membr_sf"/>
</dbReference>
<accession>D7CJS2</accession>